<reference evidence="3 4" key="1">
    <citation type="submission" date="2019-03" db="EMBL/GenBank/DDBJ databases">
        <title>Genome sequence of Sphingomonas sp. 17J27-24.</title>
        <authorList>
            <person name="Kim M."/>
            <person name="Maeng S."/>
            <person name="Sathiyaraj S."/>
        </authorList>
    </citation>
    <scope>NUCLEOTIDE SEQUENCE [LARGE SCALE GENOMIC DNA]</scope>
    <source>
        <strain evidence="3 4">17J27-24</strain>
    </source>
</reference>
<accession>A0A4Y8ZUA3</accession>
<feature type="region of interest" description="Disordered" evidence="1">
    <location>
        <begin position="1324"/>
        <end position="1383"/>
    </location>
</feature>
<dbReference type="GO" id="GO:0008237">
    <property type="term" value="F:metallopeptidase activity"/>
    <property type="evidence" value="ECO:0007669"/>
    <property type="project" value="InterPro"/>
</dbReference>
<sequence>MPAGLTVTRVTKLFHDRNGNGIQDAGETSFDSGEAGVIDPGDGLYTRVTILNSGDTVLTNVTFQDSFANTALVSGLVNVSPIAFNDSFTAVGNTVLRVGEAGQAAVGPGGAIGTGPSYIASGNLLANDVGSATLGLGAITGDDIPGFQIVATSGVSAQGGSFTIFADGSFNYVNEAGDTGTDSFTYQIRDAGYDATVGTADDLVSTATVSITLTGEVWYVDAAAAAGVGTGTSDKPFQSITELNTANKDGVGDTIYVKGNATGGIVLDNGQLLIGQGADLNVAGHSLATAGANSSITSSLNNSYVVTVAQNNTIAGLNIVGNGTNTGGITDNQVASFGTLSLNPAALNAATPAYQSTITASGAALNLSDGAIAGNGFSSTTSAGGVNNVSLTNITGTVALGSGTMSGSSADSVAISGGTLNATYSGSISHSAAGSALINVSGGHSTGTLTFSGAKTSTDGTGLQFNNADGTYTVSGTTTINGGTAGIAIANGSGGTFSFAGTMNIGQTTDIGGIAVSLADSTAAVNLDADVKQTTGSFAILDVTNHSGGTLTFQTTASFDASSGTGMQFSNADGSYNMNSANTLHGGDAGIDIDTGSSGTFSFLSNTAITSPTGAAFNIDNSTAAVTFNGNITQANNAAMVNVNAHSGATLSFQQGTLNATGGTGLQFNNADGTYNFNTVNGTTSLNGGDAGIDIVGGSDGTFTFASGVTLGTATGTNFNVNGGGGNITVNGTINDDQGTLVAITGRTGGTIDFNGAITDGFDGDGGGISITNNTGGTTRFDGGLLLSTGASNALTVTNSSLGSTIEITDPAGAGNNKLATTSGTALNVTNVNIGAADLTFEKIESSGGSANGIILNNTGNAGGLHVTGTGTAGTGGTISGKTGADGSDSTVGTGIYLNSTADVQLASMNVHTNSNFGIRGLNVNGFQLTDSNIGGGGTNGSSAAPNEGSIVFGTLNSTNGLTGTVTINNTTIANGFEYGLGIFNNSGTANVGMSGLTVTGTLNNDGIFAGVKSGGTLNIAVNNSIFSNNKGDHFNASADGTGNLAVQFGNGGANTLTGTFVGGLGEGIAIQTGLGWSGTGSAIIANNTITFAKDTPINVNVGGTGTFGATILNNIIGNAAQIDSGTNGNKDAIRLIANGDGAGTNGGTLNALVQGNQLNHVDGRGIFSLGRNGGTSGDPIRLNLTIIGNTFQNSPEAQSNAIRIEAGAANNERVDVLADIGGTGGRQNIFNGDWGSIPVVNSSEIRLLHDITDNTNVFHHFNLTNYAGSPTDDAAVIAYLAGRNTLNGGVVSVARTSPNTWGTGGTPPQPLIAAEFAPIPLQPYEGVDQTSSQGGETREDANDGGDLPAPLSGSDQASGSEGTRGGDDSVPTPPAPSLPPVPVVIDDGVLSRGELDLIVAAAIDRWEAAGATPAQLAAMRATNVSVANLGGLLLGESGAGAITLDDNAAGWRWFIDATPGDDAEYRGSGSQRFATSVYDAAGTRVDLLTVVMHELGHQIGLYDSYAPGDRDALMFGTVRAGERRLPGSEDVGAAGGAPVTGAFAVSPINLGTLNPGMSVTIEFRSTVNSVLEDKLAFHLKGESLVTSDTVSASSAETLAVDSLTLGNRVFVDTNKSGIFDGGDSGIAGVTLSLFADTNNSDLYEAGTDLAIVYEDVNNNNVYDPGVDTPLAAGSSGTGPNGGTIRQLTATTDASGFYSFAGLAPGDYIVRVDAANFATVLANRVVLTTANDPDDDVDNDNNGQAFAGYVATRAITLSYNGEVVAGPTGPDLDTNDTLDIGFDIPNQPPVIANVQGNSVTFTEGDSAVKIDALSDATVSDVDSSNYNGGSLTVSISAGKNAGQDELGIDDSGSIDITAGIVSIGGVNFGTVTGGGAGGGDLVVTFNSVNADDVRVQTLIRALTFYNSGGNAPAGGARTISTTLVDGGGRANSGDDDATVTSTVNVVPINSAPAGADNSKTIAEDTPYAFVYVPGGANDFGFSDTDGNSFAGVTIVTMPTDGELRLDGVTLSGSNVFVAAQDIADGKLVFHPSANEFGVGYASFTFKVRDDGDNTPPSVNQDPNADTFSFDVTAVNDAPVNAVPSATQTFNEDTTLTFNTANGNLIAVSDVDLGGGELSVSLSVQTGTLTLSDKSGLSSFSGDVSSAVTLLGTQGAINAALNGLVYNPGANYNGNRTITIVTNDQGSTGADPGGPGDLGSEEDSDTIAVHVTAINDAPVVIGDGTVDAATFAEDTTAADTISTLFSAQYSDSADAQFGAGNPGGSSPGSFAGVAVVANGSSGATGQWQYLNSSTSTWVDVGARSAASALLIGSGTFVRFNPAANFNGSAPTLTVHLIDNSLGFGISFGQVVDISGPGATGTTTAYSTGTVLLSQQVTAVNDAPVNTVGGPISINEDAVSVVLSDNVSPMSVSDVEATGDISYNLLVQHGTLTIRTDVAGGIQASDIQSGPGVGNGTSSLVITATIAEINTTLAAANALLYNPAAHYNGTDFLDVYVNDGGQTGADPNPASVLDPLVDPDVGPFTEEDVDTRTITIAAVNDAPVLSAPTSATITFTEGDTSVALLQGVTLNDVDLPASFTGGSLSLSVTGGAGSGGINLRSGSNFHLVDLGGGLFNIVYQPAATPFTIGSITGYGTPSMAISGLTSDATLARLNDLVDDFVYVIVGENPAAGSRTVTLTFDDGGNTGGGALTDDVTQTLNVVAVNDAPTIAAPLTRAGSEDANLVFSGVNAISVADVDATNLQVTLSVLHGTMTLAGTAGLFFSGPGGNGSGVMTFEGSASAINTALDGLAYRGALNFEGSDTLSISVNDKGATGTPGTQTASRNISITLADDGFINGTSGIDHLDGTSGADFFRLEQGGDDDVGGFGGADIFYMGGAYTANDLIDGHDGIDTLALQGDYSGGVSIGGNLDNVDTISLLSGSNTRFGEPGTNRFDYVINILDSAFAGGVVRVNGGNLLAGEDFTFNASAEQETGFVIYGGLGVDTFTGGHATDIFFFGDSNSLGAGDTVNGGDGYDGLFLRGDYSIDFNAPGFLTAFTSIENITLSSASDERHQRGGDGEFDYSLIWRDSLLATGATITINGGLLLATETMAFDGASESGGRFRLFAGAAADTLTGGSGADLIYGGGGGDTLRGNGGADVFRYDDVMESRPGAGNFDQILDFTHTTDKIDVHFIDAKSATAAHDTFTFIGAAAFSGAGGEVRAIQVDVPTNTWQVQADVSGDGLADLLISVVVDPLQALTAGDFVF</sequence>
<dbReference type="RefSeq" id="WP_135086336.1">
    <property type="nucleotide sequence ID" value="NZ_SPDV01000017.1"/>
</dbReference>
<name>A0A4Y8ZUA3_9SPHN</name>
<dbReference type="SUPFAM" id="SSF55486">
    <property type="entry name" value="Metalloproteases ('zincins'), catalytic domain"/>
    <property type="match status" value="1"/>
</dbReference>
<dbReference type="InterPro" id="IPR024079">
    <property type="entry name" value="MetalloPept_cat_dom_sf"/>
</dbReference>
<dbReference type="Gene3D" id="2.150.10.10">
    <property type="entry name" value="Serralysin-like metalloprotease, C-terminal"/>
    <property type="match status" value="1"/>
</dbReference>
<organism evidence="3 4">
    <name type="scientific">Sphingomonas parva</name>
    <dbReference type="NCBI Taxonomy" id="2555898"/>
    <lineage>
        <taxon>Bacteria</taxon>
        <taxon>Pseudomonadati</taxon>
        <taxon>Pseudomonadota</taxon>
        <taxon>Alphaproteobacteria</taxon>
        <taxon>Sphingomonadales</taxon>
        <taxon>Sphingomonadaceae</taxon>
        <taxon>Sphingomonas</taxon>
    </lineage>
</organism>
<keyword evidence="4" id="KW-1185">Reference proteome</keyword>
<dbReference type="EMBL" id="SPDV01000017">
    <property type="protein sequence ID" value="TFI58329.1"/>
    <property type="molecule type" value="Genomic_DNA"/>
</dbReference>
<dbReference type="InterPro" id="IPR040853">
    <property type="entry name" value="RapA2_cadherin-like"/>
</dbReference>
<dbReference type="InterPro" id="IPR013783">
    <property type="entry name" value="Ig-like_fold"/>
</dbReference>
<dbReference type="PROSITE" id="PS00330">
    <property type="entry name" value="HEMOLYSIN_CALCIUM"/>
    <property type="match status" value="1"/>
</dbReference>
<protein>
    <recommendedName>
        <fullName evidence="2">RapA2 cadherin-like domain-containing protein</fullName>
    </recommendedName>
</protein>
<dbReference type="OrthoDB" id="6769681at2"/>
<dbReference type="Pfam" id="PF17963">
    <property type="entry name" value="Big_9"/>
    <property type="match status" value="1"/>
</dbReference>
<feature type="domain" description="RapA2 cadherin-like" evidence="2">
    <location>
        <begin position="2066"/>
        <end position="2132"/>
    </location>
</feature>
<dbReference type="SUPFAM" id="SSF51120">
    <property type="entry name" value="beta-Roll"/>
    <property type="match status" value="1"/>
</dbReference>
<gene>
    <name evidence="3" type="ORF">E2493_10095</name>
</gene>
<dbReference type="Gene3D" id="3.40.390.10">
    <property type="entry name" value="Collagenase (Catalytic Domain)"/>
    <property type="match status" value="1"/>
</dbReference>
<evidence type="ECO:0000256" key="1">
    <source>
        <dbReference type="SAM" id="MobiDB-lite"/>
    </source>
</evidence>
<dbReference type="InterPro" id="IPR011049">
    <property type="entry name" value="Serralysin-like_metalloprot_C"/>
</dbReference>
<feature type="region of interest" description="Disordered" evidence="1">
    <location>
        <begin position="2182"/>
        <end position="2201"/>
    </location>
</feature>
<dbReference type="InterPro" id="IPR006626">
    <property type="entry name" value="PbH1"/>
</dbReference>
<dbReference type="Gene3D" id="2.60.40.10">
    <property type="entry name" value="Immunoglobulins"/>
    <property type="match status" value="1"/>
</dbReference>
<evidence type="ECO:0000313" key="3">
    <source>
        <dbReference type="EMBL" id="TFI58329.1"/>
    </source>
</evidence>
<feature type="compositionally biased region" description="Pro residues" evidence="1">
    <location>
        <begin position="1372"/>
        <end position="1383"/>
    </location>
</feature>
<comment type="caution">
    <text evidence="3">The sequence shown here is derived from an EMBL/GenBank/DDBJ whole genome shotgun (WGS) entry which is preliminary data.</text>
</comment>
<dbReference type="Pfam" id="PF17803">
    <property type="entry name" value="Cadherin_4"/>
    <property type="match status" value="1"/>
</dbReference>
<dbReference type="InterPro" id="IPR018511">
    <property type="entry name" value="Hemolysin-typ_Ca-bd_CS"/>
</dbReference>
<dbReference type="SUPFAM" id="SSF117074">
    <property type="entry name" value="Hypothetical protein PA1324"/>
    <property type="match status" value="1"/>
</dbReference>
<proteinExistence type="predicted"/>
<dbReference type="Proteomes" id="UP000298213">
    <property type="component" value="Unassembled WGS sequence"/>
</dbReference>
<dbReference type="SMART" id="SM00710">
    <property type="entry name" value="PbH1"/>
    <property type="match status" value="12"/>
</dbReference>
<evidence type="ECO:0000259" key="2">
    <source>
        <dbReference type="Pfam" id="PF17803"/>
    </source>
</evidence>
<evidence type="ECO:0000313" key="4">
    <source>
        <dbReference type="Proteomes" id="UP000298213"/>
    </source>
</evidence>